<evidence type="ECO:0000313" key="3">
    <source>
        <dbReference type="EMBL" id="NII08642.1"/>
    </source>
</evidence>
<feature type="signal peptide" evidence="2">
    <location>
        <begin position="1"/>
        <end position="22"/>
    </location>
</feature>
<accession>A0A7X5UE97</accession>
<keyword evidence="2" id="KW-0732">Signal</keyword>
<dbReference type="Proteomes" id="UP000490980">
    <property type="component" value="Unassembled WGS sequence"/>
</dbReference>
<comment type="caution">
    <text evidence="3">The sequence shown here is derived from an EMBL/GenBank/DDBJ whole genome shotgun (WGS) entry which is preliminary data.</text>
</comment>
<reference evidence="3 4" key="1">
    <citation type="submission" date="2020-03" db="EMBL/GenBank/DDBJ databases">
        <authorList>
            <person name="Lai Q."/>
        </authorList>
    </citation>
    <scope>NUCLEOTIDE SEQUENCE [LARGE SCALE GENOMIC DNA]</scope>
    <source>
        <strain evidence="3 4">CCUG 25036</strain>
    </source>
</reference>
<keyword evidence="4" id="KW-1185">Reference proteome</keyword>
<dbReference type="InterPro" id="IPR024572">
    <property type="entry name" value="RcnB"/>
</dbReference>
<name>A0A7X5UE97_9GAMM</name>
<organism evidence="3 4">
    <name type="scientific">Luteibacter anthropi</name>
    <dbReference type="NCBI Taxonomy" id="564369"/>
    <lineage>
        <taxon>Bacteria</taxon>
        <taxon>Pseudomonadati</taxon>
        <taxon>Pseudomonadota</taxon>
        <taxon>Gammaproteobacteria</taxon>
        <taxon>Lysobacterales</taxon>
        <taxon>Rhodanobacteraceae</taxon>
        <taxon>Luteibacter</taxon>
    </lineage>
</organism>
<dbReference type="EMBL" id="JAARLZ010000014">
    <property type="protein sequence ID" value="NII08642.1"/>
    <property type="molecule type" value="Genomic_DNA"/>
</dbReference>
<dbReference type="AlphaFoldDB" id="A0A7X5UE97"/>
<proteinExistence type="predicted"/>
<feature type="region of interest" description="Disordered" evidence="1">
    <location>
        <begin position="31"/>
        <end position="51"/>
    </location>
</feature>
<feature type="chain" id="PRO_5030782209" evidence="2">
    <location>
        <begin position="23"/>
        <end position="154"/>
    </location>
</feature>
<protein>
    <submittedName>
        <fullName evidence="3">RcnB family protein</fullName>
    </submittedName>
</protein>
<evidence type="ECO:0000256" key="1">
    <source>
        <dbReference type="SAM" id="MobiDB-lite"/>
    </source>
</evidence>
<dbReference type="Gene3D" id="3.10.450.160">
    <property type="entry name" value="inner membrane protein cigr"/>
    <property type="match status" value="1"/>
</dbReference>
<evidence type="ECO:0000256" key="2">
    <source>
        <dbReference type="SAM" id="SignalP"/>
    </source>
</evidence>
<dbReference type="RefSeq" id="WP_166951864.1">
    <property type="nucleotide sequence ID" value="NZ_JAARLZ010000014.1"/>
</dbReference>
<evidence type="ECO:0000313" key="4">
    <source>
        <dbReference type="Proteomes" id="UP000490980"/>
    </source>
</evidence>
<sequence>MKTFLLSALAGLALLAAPAAFADPDHHDHDRGRYDHRHDGGRGHNDRGWHGDRGWRGDRDRGWHGHRPLPPPPPRYYGHGHYYQPAYYNRPPPPPRYYGHWERGHRYYGSHTVIRDYGYYRLRPPPRGYHWVRDNNDFLLVAIATGIILDMATR</sequence>
<dbReference type="Pfam" id="PF11776">
    <property type="entry name" value="RcnB"/>
    <property type="match status" value="1"/>
</dbReference>
<gene>
    <name evidence="3" type="ORF">HBF25_19835</name>
</gene>